<feature type="region of interest" description="Disordered" evidence="1">
    <location>
        <begin position="1"/>
        <end position="182"/>
    </location>
</feature>
<feature type="compositionally biased region" description="Polar residues" evidence="1">
    <location>
        <begin position="79"/>
        <end position="90"/>
    </location>
</feature>
<organism evidence="2">
    <name type="scientific">Lotharella oceanica</name>
    <dbReference type="NCBI Taxonomy" id="641309"/>
    <lineage>
        <taxon>Eukaryota</taxon>
        <taxon>Sar</taxon>
        <taxon>Rhizaria</taxon>
        <taxon>Cercozoa</taxon>
        <taxon>Chlorarachniophyceae</taxon>
        <taxon>Lotharella</taxon>
    </lineage>
</organism>
<feature type="compositionally biased region" description="Low complexity" evidence="1">
    <location>
        <begin position="61"/>
        <end position="78"/>
    </location>
</feature>
<reference evidence="2" key="1">
    <citation type="submission" date="2021-01" db="EMBL/GenBank/DDBJ databases">
        <authorList>
            <person name="Corre E."/>
            <person name="Pelletier E."/>
            <person name="Niang G."/>
            <person name="Scheremetjew M."/>
            <person name="Finn R."/>
            <person name="Kale V."/>
            <person name="Holt S."/>
            <person name="Cochrane G."/>
            <person name="Meng A."/>
            <person name="Brown T."/>
            <person name="Cohen L."/>
        </authorList>
    </citation>
    <scope>NUCLEOTIDE SEQUENCE</scope>
    <source>
        <strain evidence="2">CCMP622</strain>
    </source>
</reference>
<protein>
    <submittedName>
        <fullName evidence="2">Uncharacterized protein</fullName>
    </submittedName>
</protein>
<name>A0A7S2TPJ7_9EUKA</name>
<accession>A0A7S2TPJ7</accession>
<feature type="compositionally biased region" description="Polar residues" evidence="1">
    <location>
        <begin position="47"/>
        <end position="60"/>
    </location>
</feature>
<feature type="compositionally biased region" description="Acidic residues" evidence="1">
    <location>
        <begin position="31"/>
        <end position="40"/>
    </location>
</feature>
<sequence>MGGSHPGHFRRRIKEKADDNKDTVEEQFREDADDLTDVEEEKPTIEISPSTTKSEPKSNPSSLVMKGKGKGMLKISGSPSGSMQRFSKNSCYGVRFSPNQSASMDRSSGCMGSISRGLAPRSGNLQKQVSVSNNNSLGRTSSSSLKLEKSRSTSPRTTGISPLGVALSGRGTGKVAGGKAAL</sequence>
<evidence type="ECO:0000256" key="1">
    <source>
        <dbReference type="SAM" id="MobiDB-lite"/>
    </source>
</evidence>
<feature type="compositionally biased region" description="Polar residues" evidence="1">
    <location>
        <begin position="123"/>
        <end position="138"/>
    </location>
</feature>
<feature type="compositionally biased region" description="Basic and acidic residues" evidence="1">
    <location>
        <begin position="15"/>
        <end position="30"/>
    </location>
</feature>
<dbReference type="AlphaFoldDB" id="A0A7S2TPJ7"/>
<proteinExistence type="predicted"/>
<evidence type="ECO:0000313" key="2">
    <source>
        <dbReference type="EMBL" id="CAD9763476.1"/>
    </source>
</evidence>
<feature type="compositionally biased region" description="Polar residues" evidence="1">
    <location>
        <begin position="97"/>
        <end position="106"/>
    </location>
</feature>
<gene>
    <name evidence="2" type="ORF">LSP00402_LOCUS9667</name>
</gene>
<dbReference type="EMBL" id="HBHP01015595">
    <property type="protein sequence ID" value="CAD9763476.1"/>
    <property type="molecule type" value="Transcribed_RNA"/>
</dbReference>